<dbReference type="UniPathway" id="UPA00051">
    <property type="reaction ID" value="UER00083"/>
</dbReference>
<dbReference type="OrthoDB" id="261426at2759"/>
<keyword evidence="3 7" id="KW-0808">Transferase</keyword>
<comment type="cofactor">
    <cofactor evidence="6">
        <name>Zn(2+)</name>
        <dbReference type="ChEBI" id="CHEBI:29105"/>
    </cofactor>
    <text evidence="6">Binds 1 zinc ion per subunit.</text>
</comment>
<dbReference type="Proteomes" id="UP000440578">
    <property type="component" value="Unassembled WGS sequence"/>
</dbReference>
<dbReference type="PANTHER" id="PTHR46120:SF1">
    <property type="entry name" value="HCY-BINDING DOMAIN-CONTAINING PROTEIN"/>
    <property type="match status" value="1"/>
</dbReference>
<evidence type="ECO:0000256" key="1">
    <source>
        <dbReference type="ARBA" id="ARBA00005137"/>
    </source>
</evidence>
<dbReference type="GO" id="GO:0009086">
    <property type="term" value="P:methionine biosynthetic process"/>
    <property type="evidence" value="ECO:0007669"/>
    <property type="project" value="InterPro"/>
</dbReference>
<feature type="binding site" evidence="6 7">
    <location>
        <position position="296"/>
    </location>
    <ligand>
        <name>Zn(2+)</name>
        <dbReference type="ChEBI" id="CHEBI:29105"/>
    </ligand>
</feature>
<evidence type="ECO:0000256" key="2">
    <source>
        <dbReference type="ARBA" id="ARBA00022603"/>
    </source>
</evidence>
<feature type="binding site" evidence="6 7">
    <location>
        <position position="214"/>
    </location>
    <ligand>
        <name>Zn(2+)</name>
        <dbReference type="ChEBI" id="CHEBI:29105"/>
    </ligand>
</feature>
<dbReference type="AlphaFoldDB" id="A0A6A4VNI6"/>
<feature type="domain" description="Hcy-binding" evidence="8">
    <location>
        <begin position="12"/>
        <end position="310"/>
    </location>
</feature>
<keyword evidence="5 6" id="KW-0862">Zinc</keyword>
<evidence type="ECO:0000259" key="8">
    <source>
        <dbReference type="PROSITE" id="PS50970"/>
    </source>
</evidence>
<dbReference type="EMBL" id="VIIS01001632">
    <property type="protein sequence ID" value="KAF0295203.1"/>
    <property type="molecule type" value="Genomic_DNA"/>
</dbReference>
<reference evidence="9 10" key="1">
    <citation type="submission" date="2019-07" db="EMBL/GenBank/DDBJ databases">
        <title>Draft genome assembly of a fouling barnacle, Amphibalanus amphitrite (Darwin, 1854): The first reference genome for Thecostraca.</title>
        <authorList>
            <person name="Kim W."/>
        </authorList>
    </citation>
    <scope>NUCLEOTIDE SEQUENCE [LARGE SCALE GENOMIC DNA]</scope>
    <source>
        <strain evidence="9">SNU_AA5</strain>
        <tissue evidence="9">Soma without cirri and trophi</tissue>
    </source>
</reference>
<organism evidence="9 10">
    <name type="scientific">Amphibalanus amphitrite</name>
    <name type="common">Striped barnacle</name>
    <name type="synonym">Balanus amphitrite</name>
    <dbReference type="NCBI Taxonomy" id="1232801"/>
    <lineage>
        <taxon>Eukaryota</taxon>
        <taxon>Metazoa</taxon>
        <taxon>Ecdysozoa</taxon>
        <taxon>Arthropoda</taxon>
        <taxon>Crustacea</taxon>
        <taxon>Multicrustacea</taxon>
        <taxon>Cirripedia</taxon>
        <taxon>Thoracica</taxon>
        <taxon>Thoracicalcarea</taxon>
        <taxon>Balanomorpha</taxon>
        <taxon>Balanoidea</taxon>
        <taxon>Balanidae</taxon>
        <taxon>Amphibalaninae</taxon>
        <taxon>Amphibalanus</taxon>
    </lineage>
</organism>
<dbReference type="InterPro" id="IPR036589">
    <property type="entry name" value="HCY_dom_sf"/>
</dbReference>
<dbReference type="PANTHER" id="PTHR46120">
    <property type="entry name" value="BETAINE--HOMOCYSTEINE S-METHYLTRANSFERASE 1"/>
    <property type="match status" value="1"/>
</dbReference>
<sequence length="412" mass="45613">MERPGNGQPNKKGLLERLRAGDTIIGDGGMICEMEKRCYVQTGFWTPEVCVTHPQAVTELHREYARAGADVLQALNFFANESLMQELGIKQSVEEVNRAACRLCREVAEEKGLLFTASLTATPVFEKGGSREEVVDSYRQQLKPIVEERVDFIMCEWLFDIREMELAIGAARETGLPVVACMTIGPLGDRCGVSPEQCALRMARAGADVVGTNCAVGPRVCLQTLHRMRLALQREGLQPFLIGQPIGLRTPEDGRTMIGRPYWPLACEPVTITRFEANLFAREAYEEGIRYIGGCCHFRSYHIRQVVTVSVPRTAAEPGGLVVCSVTVLWTGRAMAEELAKERGGRQPEAASRLGCWGGGLDRFSEPEVQSRVGRQHWAHVAPDLHTLGDQSPAQHFADWKSALKRSVSVDY</sequence>
<protein>
    <submittedName>
        <fullName evidence="9">Betaine--homocysteine S-methyltransferase 1</fullName>
    </submittedName>
</protein>
<dbReference type="GO" id="GO:0047150">
    <property type="term" value="F:betaine-homocysteine S-methyltransferase activity"/>
    <property type="evidence" value="ECO:0007669"/>
    <property type="project" value="TreeGrafter"/>
</dbReference>
<name>A0A6A4VNI6_AMPAM</name>
<accession>A0A6A4VNI6</accession>
<dbReference type="InterPro" id="IPR051524">
    <property type="entry name" value="BHMT"/>
</dbReference>
<evidence type="ECO:0000313" key="9">
    <source>
        <dbReference type="EMBL" id="KAF0295203.1"/>
    </source>
</evidence>
<evidence type="ECO:0000256" key="6">
    <source>
        <dbReference type="PIRSR" id="PIRSR037505-2"/>
    </source>
</evidence>
<evidence type="ECO:0000313" key="10">
    <source>
        <dbReference type="Proteomes" id="UP000440578"/>
    </source>
</evidence>
<dbReference type="InterPro" id="IPR003726">
    <property type="entry name" value="HCY_dom"/>
</dbReference>
<dbReference type="PIRSF" id="PIRSF037505">
    <property type="entry name" value="Betaine_HMT"/>
    <property type="match status" value="1"/>
</dbReference>
<feature type="binding site" evidence="6 7">
    <location>
        <position position="295"/>
    </location>
    <ligand>
        <name>Zn(2+)</name>
        <dbReference type="ChEBI" id="CHEBI:29105"/>
    </ligand>
</feature>
<proteinExistence type="predicted"/>
<evidence type="ECO:0000256" key="5">
    <source>
        <dbReference type="ARBA" id="ARBA00022833"/>
    </source>
</evidence>
<dbReference type="InterPro" id="IPR017226">
    <property type="entry name" value="BHMT-like"/>
</dbReference>
<dbReference type="SUPFAM" id="SSF82282">
    <property type="entry name" value="Homocysteine S-methyltransferase"/>
    <property type="match status" value="1"/>
</dbReference>
<keyword evidence="4 6" id="KW-0479">Metal-binding</keyword>
<dbReference type="Gene3D" id="3.20.20.330">
    <property type="entry name" value="Homocysteine-binding-like domain"/>
    <property type="match status" value="1"/>
</dbReference>
<evidence type="ECO:0000256" key="4">
    <source>
        <dbReference type="ARBA" id="ARBA00022723"/>
    </source>
</evidence>
<keyword evidence="2 7" id="KW-0489">Methyltransferase</keyword>
<keyword evidence="10" id="KW-1185">Reference proteome</keyword>
<evidence type="ECO:0000256" key="3">
    <source>
        <dbReference type="ARBA" id="ARBA00022679"/>
    </source>
</evidence>
<comment type="caution">
    <text evidence="9">The sequence shown here is derived from an EMBL/GenBank/DDBJ whole genome shotgun (WGS) entry which is preliminary data.</text>
</comment>
<dbReference type="GO" id="GO:0008270">
    <property type="term" value="F:zinc ion binding"/>
    <property type="evidence" value="ECO:0007669"/>
    <property type="project" value="InterPro"/>
</dbReference>
<gene>
    <name evidence="9" type="primary">bhmt_1</name>
    <name evidence="9" type="ORF">FJT64_007208</name>
</gene>
<dbReference type="Pfam" id="PF02574">
    <property type="entry name" value="S-methyl_trans"/>
    <property type="match status" value="1"/>
</dbReference>
<dbReference type="PROSITE" id="PS50970">
    <property type="entry name" value="HCY"/>
    <property type="match status" value="1"/>
</dbReference>
<dbReference type="GO" id="GO:0032259">
    <property type="term" value="P:methylation"/>
    <property type="evidence" value="ECO:0007669"/>
    <property type="project" value="UniProtKB-KW"/>
</dbReference>
<evidence type="ECO:0000256" key="7">
    <source>
        <dbReference type="PROSITE-ProRule" id="PRU00333"/>
    </source>
</evidence>
<comment type="pathway">
    <text evidence="1">Amino-acid biosynthesis; L-methionine biosynthesis via de novo pathway; L-methionine from L-homocysteine (BhmT route): step 1/1.</text>
</comment>